<sequence>MKQKFVSVLSLIAMAVMAAFVMVACEKPTPEPDPEPDPEVIEESVKFVLAEYYGDYYGSGSEDVLMVFSSEGMEFEDGVYKSGSGYVAYVDVLADVLPENLIPPTGEYPVGEDLLPGTAVVTGQMYNQLVGSYVLEFTDGVNEPSFYYVEGGNVSLKVDGDNVEMTADFEIMDNEDMRFLFSGEVSVTDRTGGTTTGGGTTGDGGGDYSYEVDTAGVDTFTFNTAQFKNYGQEYNTENDYIFLYMLNDLGEFAEIELYAPKGTTSPVGTYTINDTKGDWTCYRSPGGDSQYDYPSYIGYDVIPELGSFYGASYYLISGTVEVTETGITIDFVSYNGSEIHAEYEGAVAFDTETESLSVRRYAPRAEVTGKQARMMKLTE</sequence>
<keyword evidence="1" id="KW-0732">Signal</keyword>
<evidence type="ECO:0000256" key="1">
    <source>
        <dbReference type="SAM" id="SignalP"/>
    </source>
</evidence>
<evidence type="ECO:0000313" key="3">
    <source>
        <dbReference type="Proteomes" id="UP000712007"/>
    </source>
</evidence>
<dbReference type="EMBL" id="JADIMV010000022">
    <property type="protein sequence ID" value="MBO8439238.1"/>
    <property type="molecule type" value="Genomic_DNA"/>
</dbReference>
<accession>A0A940DIN4</accession>
<dbReference type="Proteomes" id="UP000712007">
    <property type="component" value="Unassembled WGS sequence"/>
</dbReference>
<protein>
    <recommendedName>
        <fullName evidence="4">Lipoprotein</fullName>
    </recommendedName>
</protein>
<evidence type="ECO:0000313" key="2">
    <source>
        <dbReference type="EMBL" id="MBO8439238.1"/>
    </source>
</evidence>
<dbReference type="PROSITE" id="PS51257">
    <property type="entry name" value="PROKAR_LIPOPROTEIN"/>
    <property type="match status" value="1"/>
</dbReference>
<gene>
    <name evidence="2" type="ORF">IAC51_01145</name>
</gene>
<dbReference type="AlphaFoldDB" id="A0A940DIN4"/>
<reference evidence="2" key="2">
    <citation type="journal article" date="2021" name="PeerJ">
        <title>Extensive microbial diversity within the chicken gut microbiome revealed by metagenomics and culture.</title>
        <authorList>
            <person name="Gilroy R."/>
            <person name="Ravi A."/>
            <person name="Getino M."/>
            <person name="Pursley I."/>
            <person name="Horton D.L."/>
            <person name="Alikhan N.F."/>
            <person name="Baker D."/>
            <person name="Gharbi K."/>
            <person name="Hall N."/>
            <person name="Watson M."/>
            <person name="Adriaenssens E.M."/>
            <person name="Foster-Nyarko E."/>
            <person name="Jarju S."/>
            <person name="Secka A."/>
            <person name="Antonio M."/>
            <person name="Oren A."/>
            <person name="Chaudhuri R.R."/>
            <person name="La Ragione R."/>
            <person name="Hildebrand F."/>
            <person name="Pallen M.J."/>
        </authorList>
    </citation>
    <scope>NUCLEOTIDE SEQUENCE</scope>
    <source>
        <strain evidence="2">3924</strain>
    </source>
</reference>
<feature type="chain" id="PRO_5037037253" description="Lipoprotein" evidence="1">
    <location>
        <begin position="19"/>
        <end position="379"/>
    </location>
</feature>
<feature type="signal peptide" evidence="1">
    <location>
        <begin position="1"/>
        <end position="18"/>
    </location>
</feature>
<comment type="caution">
    <text evidence="2">The sequence shown here is derived from an EMBL/GenBank/DDBJ whole genome shotgun (WGS) entry which is preliminary data.</text>
</comment>
<name>A0A940DIN4_9BACT</name>
<reference evidence="2" key="1">
    <citation type="submission" date="2020-10" db="EMBL/GenBank/DDBJ databases">
        <authorList>
            <person name="Gilroy R."/>
        </authorList>
    </citation>
    <scope>NUCLEOTIDE SEQUENCE</scope>
    <source>
        <strain evidence="2">3924</strain>
    </source>
</reference>
<organism evidence="2 3">
    <name type="scientific">Candidatus Aphodosoma intestinipullorum</name>
    <dbReference type="NCBI Taxonomy" id="2840674"/>
    <lineage>
        <taxon>Bacteria</taxon>
        <taxon>Pseudomonadati</taxon>
        <taxon>Bacteroidota</taxon>
        <taxon>Bacteroidia</taxon>
        <taxon>Bacteroidales</taxon>
        <taxon>Candidatus Aphodosoma</taxon>
    </lineage>
</organism>
<proteinExistence type="predicted"/>
<evidence type="ECO:0008006" key="4">
    <source>
        <dbReference type="Google" id="ProtNLM"/>
    </source>
</evidence>